<dbReference type="InterPro" id="IPR020855">
    <property type="entry name" value="Ureohydrolase_Mn_BS"/>
</dbReference>
<dbReference type="PROSITE" id="PS01053">
    <property type="entry name" value="ARGINASE_1"/>
    <property type="match status" value="1"/>
</dbReference>
<dbReference type="EMBL" id="UINC01035872">
    <property type="protein sequence ID" value="SVB28975.1"/>
    <property type="molecule type" value="Genomic_DNA"/>
</dbReference>
<dbReference type="AlphaFoldDB" id="A0A382CS87"/>
<dbReference type="GO" id="GO:0046872">
    <property type="term" value="F:metal ion binding"/>
    <property type="evidence" value="ECO:0007669"/>
    <property type="project" value="UniProtKB-KW"/>
</dbReference>
<evidence type="ECO:0000256" key="1">
    <source>
        <dbReference type="ARBA" id="ARBA00009227"/>
    </source>
</evidence>
<keyword evidence="2" id="KW-0479">Metal-binding</keyword>
<dbReference type="CDD" id="cd11592">
    <property type="entry name" value="Agmatinase_PAH"/>
    <property type="match status" value="1"/>
</dbReference>
<dbReference type="GO" id="GO:0033389">
    <property type="term" value="P:putrescine biosynthetic process from arginine, via agmatine"/>
    <property type="evidence" value="ECO:0007669"/>
    <property type="project" value="TreeGrafter"/>
</dbReference>
<comment type="similarity">
    <text evidence="1">Belongs to the arginase family. Agmatinase subfamily.</text>
</comment>
<keyword evidence="3" id="KW-0378">Hydrolase</keyword>
<dbReference type="PANTHER" id="PTHR11358:SF26">
    <property type="entry name" value="GUANIDINO ACID HYDROLASE, MITOCHONDRIAL"/>
    <property type="match status" value="1"/>
</dbReference>
<dbReference type="PROSITE" id="PS51409">
    <property type="entry name" value="ARGINASE_2"/>
    <property type="match status" value="1"/>
</dbReference>
<dbReference type="SUPFAM" id="SSF52768">
    <property type="entry name" value="Arginase/deacetylase"/>
    <property type="match status" value="1"/>
</dbReference>
<accession>A0A382CS87</accession>
<evidence type="ECO:0000313" key="4">
    <source>
        <dbReference type="EMBL" id="SVB28975.1"/>
    </source>
</evidence>
<dbReference type="PANTHER" id="PTHR11358">
    <property type="entry name" value="ARGINASE/AGMATINASE"/>
    <property type="match status" value="1"/>
</dbReference>
<dbReference type="NCBIfam" id="TIGR01230">
    <property type="entry name" value="agmatinase"/>
    <property type="match status" value="1"/>
</dbReference>
<dbReference type="PIRSF" id="PIRSF036979">
    <property type="entry name" value="Arginase"/>
    <property type="match status" value="1"/>
</dbReference>
<dbReference type="Pfam" id="PF00491">
    <property type="entry name" value="Arginase"/>
    <property type="match status" value="1"/>
</dbReference>
<dbReference type="InterPro" id="IPR023696">
    <property type="entry name" value="Ureohydrolase_dom_sf"/>
</dbReference>
<organism evidence="4">
    <name type="scientific">marine metagenome</name>
    <dbReference type="NCBI Taxonomy" id="408172"/>
    <lineage>
        <taxon>unclassified sequences</taxon>
        <taxon>metagenomes</taxon>
        <taxon>ecological metagenomes</taxon>
    </lineage>
</organism>
<evidence type="ECO:0008006" key="5">
    <source>
        <dbReference type="Google" id="ProtNLM"/>
    </source>
</evidence>
<protein>
    <recommendedName>
        <fullName evidence="5">Agmatinase</fullName>
    </recommendedName>
</protein>
<reference evidence="4" key="1">
    <citation type="submission" date="2018-05" db="EMBL/GenBank/DDBJ databases">
        <authorList>
            <person name="Lanie J.A."/>
            <person name="Ng W.-L."/>
            <person name="Kazmierczak K.M."/>
            <person name="Andrzejewski T.M."/>
            <person name="Davidsen T.M."/>
            <person name="Wayne K.J."/>
            <person name="Tettelin H."/>
            <person name="Glass J.I."/>
            <person name="Rusch D."/>
            <person name="Podicherti R."/>
            <person name="Tsui H.-C.T."/>
            <person name="Winkler M.E."/>
        </authorList>
    </citation>
    <scope>NUCLEOTIDE SEQUENCE</scope>
</reference>
<dbReference type="PRINTS" id="PR00116">
    <property type="entry name" value="ARGINASE"/>
</dbReference>
<dbReference type="Gene3D" id="3.40.800.10">
    <property type="entry name" value="Ureohydrolase domain"/>
    <property type="match status" value="1"/>
</dbReference>
<proteinExistence type="inferred from homology"/>
<name>A0A382CS87_9ZZZZ</name>
<dbReference type="InterPro" id="IPR005925">
    <property type="entry name" value="Agmatinase-rel"/>
</dbReference>
<dbReference type="GO" id="GO:0008783">
    <property type="term" value="F:agmatinase activity"/>
    <property type="evidence" value="ECO:0007669"/>
    <property type="project" value="TreeGrafter"/>
</dbReference>
<sequence>MTKKYEPLNAMEYPRFEGIRTFMRLPHVTDLTDVDFALVGVPFDTGATFRVGARFGPSGIRDNSLLLRPYNPAQDIEIFKYCNGVDYGDLPIIPGYLTESHQLIKEGTKDLLDTGIKPIFMGGDHSVSLPILRAVKEKLGPVALVHFDAHSDLWHGYFDSKDTHGTPFRRALEEELIDASRSSQIGLRGPLYDKEDYNMSRDAGLLTIPGPELHKIGIEKAIEIVKERTGDGPAYLTFDIDFVDPAYAPGTGTPEAGGFTGYDSISFVRGLTGINFIGFDMVEVMPGYDPAHVTSLLAANIIYEFITLIALSKKNLEQ</sequence>
<dbReference type="InterPro" id="IPR006035">
    <property type="entry name" value="Ureohydrolase"/>
</dbReference>
<gene>
    <name evidence="4" type="ORF">METZ01_LOCUS181829</name>
</gene>
<evidence type="ECO:0000256" key="3">
    <source>
        <dbReference type="ARBA" id="ARBA00022801"/>
    </source>
</evidence>
<evidence type="ECO:0000256" key="2">
    <source>
        <dbReference type="ARBA" id="ARBA00022723"/>
    </source>
</evidence>